<dbReference type="Gene3D" id="3.10.450.50">
    <property type="match status" value="1"/>
</dbReference>
<feature type="domain" description="SnoaL-like" evidence="1">
    <location>
        <begin position="10"/>
        <end position="104"/>
    </location>
</feature>
<dbReference type="InterPro" id="IPR032710">
    <property type="entry name" value="NTF2-like_dom_sf"/>
</dbReference>
<sequence length="122" mass="13865">METSKAEERIQRFNQAFLTGDADFIINNVAEDVHWELVGETTLNSKQEVTKLFEPMRGVKAEEHQTETMITQGNQAIVQGTMLMPDGSGGKKRFAFCDIYTFKNETSDQIQSLKAFLIELKE</sequence>
<evidence type="ECO:0000313" key="3">
    <source>
        <dbReference type="Proteomes" id="UP000572212"/>
    </source>
</evidence>
<dbReference type="InterPro" id="IPR037401">
    <property type="entry name" value="SnoaL-like"/>
</dbReference>
<name>A0A841RQV2_9BACI</name>
<dbReference type="RefSeq" id="WP_184247376.1">
    <property type="nucleotide sequence ID" value="NZ_BAAACU010000053.1"/>
</dbReference>
<keyword evidence="3" id="KW-1185">Reference proteome</keyword>
<organism evidence="2 3">
    <name type="scientific">Gracilibacillus halotolerans</name>
    <dbReference type="NCBI Taxonomy" id="74386"/>
    <lineage>
        <taxon>Bacteria</taxon>
        <taxon>Bacillati</taxon>
        <taxon>Bacillota</taxon>
        <taxon>Bacilli</taxon>
        <taxon>Bacillales</taxon>
        <taxon>Bacillaceae</taxon>
        <taxon>Gracilibacillus</taxon>
    </lineage>
</organism>
<dbReference type="Pfam" id="PF12680">
    <property type="entry name" value="SnoaL_2"/>
    <property type="match status" value="1"/>
</dbReference>
<dbReference type="AlphaFoldDB" id="A0A841RQV2"/>
<dbReference type="SUPFAM" id="SSF54427">
    <property type="entry name" value="NTF2-like"/>
    <property type="match status" value="1"/>
</dbReference>
<reference evidence="2 3" key="1">
    <citation type="submission" date="2020-08" db="EMBL/GenBank/DDBJ databases">
        <title>Genomic Encyclopedia of Type Strains, Phase IV (KMG-IV): sequencing the most valuable type-strain genomes for metagenomic binning, comparative biology and taxonomic classification.</title>
        <authorList>
            <person name="Goeker M."/>
        </authorList>
    </citation>
    <scope>NUCLEOTIDE SEQUENCE [LARGE SCALE GENOMIC DNA]</scope>
    <source>
        <strain evidence="2 3">DSM 11805</strain>
    </source>
</reference>
<evidence type="ECO:0000313" key="2">
    <source>
        <dbReference type="EMBL" id="MBB6513008.1"/>
    </source>
</evidence>
<protein>
    <recommendedName>
        <fullName evidence="1">SnoaL-like domain-containing protein</fullName>
    </recommendedName>
</protein>
<comment type="caution">
    <text evidence="2">The sequence shown here is derived from an EMBL/GenBank/DDBJ whole genome shotgun (WGS) entry which is preliminary data.</text>
</comment>
<proteinExistence type="predicted"/>
<accession>A0A841RQV2</accession>
<dbReference type="Proteomes" id="UP000572212">
    <property type="component" value="Unassembled WGS sequence"/>
</dbReference>
<dbReference type="EMBL" id="JACHON010000007">
    <property type="protein sequence ID" value="MBB6513008.1"/>
    <property type="molecule type" value="Genomic_DNA"/>
</dbReference>
<gene>
    <name evidence="2" type="ORF">GGQ92_001798</name>
</gene>
<evidence type="ECO:0000259" key="1">
    <source>
        <dbReference type="Pfam" id="PF12680"/>
    </source>
</evidence>